<accession>A0A3E4F729</accession>
<dbReference type="AlphaFoldDB" id="A0A3E4F729"/>
<dbReference type="GO" id="GO:0008926">
    <property type="term" value="F:mannitol-1-phosphate 5-dehydrogenase activity"/>
    <property type="evidence" value="ECO:0007669"/>
    <property type="project" value="UniProtKB-EC"/>
</dbReference>
<dbReference type="InterPro" id="IPR036291">
    <property type="entry name" value="NAD(P)-bd_dom_sf"/>
</dbReference>
<evidence type="ECO:0000256" key="1">
    <source>
        <dbReference type="ARBA" id="ARBA00023002"/>
    </source>
</evidence>
<evidence type="ECO:0000259" key="3">
    <source>
        <dbReference type="Pfam" id="PF01232"/>
    </source>
</evidence>
<dbReference type="InterPro" id="IPR008927">
    <property type="entry name" value="6-PGluconate_DH-like_C_sf"/>
</dbReference>
<dbReference type="PANTHER" id="PTHR43362:SF1">
    <property type="entry name" value="MANNITOL DEHYDROGENASE 2-RELATED"/>
    <property type="match status" value="1"/>
</dbReference>
<dbReference type="InterPro" id="IPR013118">
    <property type="entry name" value="Mannitol_DH_C"/>
</dbReference>
<evidence type="ECO:0000313" key="6">
    <source>
        <dbReference type="Proteomes" id="UP000260664"/>
    </source>
</evidence>
<evidence type="ECO:0000256" key="2">
    <source>
        <dbReference type="ARBA" id="ARBA00048615"/>
    </source>
</evidence>
<evidence type="ECO:0000259" key="4">
    <source>
        <dbReference type="Pfam" id="PF08125"/>
    </source>
</evidence>
<dbReference type="RefSeq" id="WP_117494703.1">
    <property type="nucleotide sequence ID" value="NZ_QSOI01000005.1"/>
</dbReference>
<sequence length="535" mass="59716">MKLTLEGIKEKKDWESAGVKLPSYDIDTIVARTKESPEWVHFGAGNIFRIFLGGIADKLISEGEMEKGITCVETFDFDVVDKIYKPYDNLVLAVTLKADGSTDKQILGSLTEAVKAQSNVKEEWGRLIEIFKNPELKMISFTITEKGYALKNAEGKYFPFIEQDIENGPEKAVSAMAVVCALLNERFKAGRSPLAVVSMDNCSHNGEKLRSSILTMASEWKNKGYVSEEFVEYISDEEQVSFPWSMIDKITPRPAESVCESLKELGIENMEPVITSKNTYIAPFVNAEGPQYLVIEDKFPNGRPALEKAGVYLTDRDTVNKVERMKVTTCLNPLHTALAVYGCLLGYTLIADEMKDVELNKLVHEIGPDEGMPVVTNPGILSPEAFVDEVINVRIPNPFMPDTPQRIATDTSQKVGIRYGETIKSYVSKYGDAKKLKAIPLAIAGWCRYLLGVDDNGEKFERSSDPMLFELTDILKEIEVGKPETYKGQLKTILSNKNIFGSDLYEAGIGDLIEEMFKKEIAEPGAVRKTLKEYL</sequence>
<feature type="domain" description="Mannitol dehydrogenase N-terminal" evidence="3">
    <location>
        <begin position="40"/>
        <end position="308"/>
    </location>
</feature>
<feature type="domain" description="Mannitol dehydrogenase C-terminal" evidence="4">
    <location>
        <begin position="319"/>
        <end position="506"/>
    </location>
</feature>
<dbReference type="Pfam" id="PF01232">
    <property type="entry name" value="Mannitol_dh"/>
    <property type="match status" value="1"/>
</dbReference>
<dbReference type="EMBL" id="QSOI01000005">
    <property type="protein sequence ID" value="RGI84875.1"/>
    <property type="molecule type" value="Genomic_DNA"/>
</dbReference>
<dbReference type="InterPro" id="IPR013328">
    <property type="entry name" value="6PGD_dom2"/>
</dbReference>
<gene>
    <name evidence="5" type="ORF">DXD84_05290</name>
</gene>
<dbReference type="SUPFAM" id="SSF51735">
    <property type="entry name" value="NAD(P)-binding Rossmann-fold domains"/>
    <property type="match status" value="1"/>
</dbReference>
<dbReference type="Gene3D" id="3.40.50.720">
    <property type="entry name" value="NAD(P)-binding Rossmann-like Domain"/>
    <property type="match status" value="1"/>
</dbReference>
<organism evidence="5 6">
    <name type="scientific">Dorea formicigenerans</name>
    <dbReference type="NCBI Taxonomy" id="39486"/>
    <lineage>
        <taxon>Bacteria</taxon>
        <taxon>Bacillati</taxon>
        <taxon>Bacillota</taxon>
        <taxon>Clostridia</taxon>
        <taxon>Lachnospirales</taxon>
        <taxon>Lachnospiraceae</taxon>
        <taxon>Dorea</taxon>
    </lineage>
</organism>
<dbReference type="InterPro" id="IPR050988">
    <property type="entry name" value="Mannitol_DH/Oxidoreductase"/>
</dbReference>
<evidence type="ECO:0000313" key="5">
    <source>
        <dbReference type="EMBL" id="RGI84875.1"/>
    </source>
</evidence>
<proteinExistence type="predicted"/>
<dbReference type="Proteomes" id="UP000260664">
    <property type="component" value="Unassembled WGS sequence"/>
</dbReference>
<keyword evidence="1" id="KW-0560">Oxidoreductase</keyword>
<dbReference type="PANTHER" id="PTHR43362">
    <property type="entry name" value="MANNITOL DEHYDROGENASE DSF1-RELATED"/>
    <property type="match status" value="1"/>
</dbReference>
<name>A0A3E4F729_9FIRM</name>
<dbReference type="Gene3D" id="1.10.1040.10">
    <property type="entry name" value="N-(1-d-carboxylethyl)-l-norvaline Dehydrogenase, domain 2"/>
    <property type="match status" value="1"/>
</dbReference>
<dbReference type="SUPFAM" id="SSF48179">
    <property type="entry name" value="6-phosphogluconate dehydrogenase C-terminal domain-like"/>
    <property type="match status" value="1"/>
</dbReference>
<protein>
    <submittedName>
        <fullName evidence="5">Mannitol dehydrogenase family protein</fullName>
    </submittedName>
</protein>
<comment type="catalytic activity">
    <reaction evidence="2">
        <text>D-mannitol 1-phosphate + NAD(+) = beta-D-fructose 6-phosphate + NADH + H(+)</text>
        <dbReference type="Rhea" id="RHEA:19661"/>
        <dbReference type="ChEBI" id="CHEBI:15378"/>
        <dbReference type="ChEBI" id="CHEBI:57540"/>
        <dbReference type="ChEBI" id="CHEBI:57634"/>
        <dbReference type="ChEBI" id="CHEBI:57945"/>
        <dbReference type="ChEBI" id="CHEBI:61381"/>
        <dbReference type="EC" id="1.1.1.17"/>
    </reaction>
</comment>
<comment type="caution">
    <text evidence="5">The sequence shown here is derived from an EMBL/GenBank/DDBJ whole genome shotgun (WGS) entry which is preliminary data.</text>
</comment>
<dbReference type="Pfam" id="PF08125">
    <property type="entry name" value="Mannitol_dh_C"/>
    <property type="match status" value="1"/>
</dbReference>
<dbReference type="InterPro" id="IPR013131">
    <property type="entry name" value="Mannitol_DH_N"/>
</dbReference>
<reference evidence="5 6" key="1">
    <citation type="submission" date="2018-08" db="EMBL/GenBank/DDBJ databases">
        <title>A genome reference for cultivated species of the human gut microbiota.</title>
        <authorList>
            <person name="Zou Y."/>
            <person name="Xue W."/>
            <person name="Luo G."/>
        </authorList>
    </citation>
    <scope>NUCLEOTIDE SEQUENCE [LARGE SCALE GENOMIC DNA]</scope>
    <source>
        <strain evidence="5 6">TM09-19AC</strain>
    </source>
</reference>